<protein>
    <submittedName>
        <fullName evidence="2">Uncharacterized protein</fullName>
    </submittedName>
</protein>
<evidence type="ECO:0000313" key="2">
    <source>
        <dbReference type="EMBL" id="GMT14027.1"/>
    </source>
</evidence>
<organism evidence="2 3">
    <name type="scientific">Pristionchus fissidentatus</name>
    <dbReference type="NCBI Taxonomy" id="1538716"/>
    <lineage>
        <taxon>Eukaryota</taxon>
        <taxon>Metazoa</taxon>
        <taxon>Ecdysozoa</taxon>
        <taxon>Nematoda</taxon>
        <taxon>Chromadorea</taxon>
        <taxon>Rhabditida</taxon>
        <taxon>Rhabditina</taxon>
        <taxon>Diplogasteromorpha</taxon>
        <taxon>Diplogasteroidea</taxon>
        <taxon>Neodiplogasteridae</taxon>
        <taxon>Pristionchus</taxon>
    </lineage>
</organism>
<feature type="transmembrane region" description="Helical" evidence="1">
    <location>
        <begin position="200"/>
        <end position="220"/>
    </location>
</feature>
<dbReference type="AlphaFoldDB" id="A0AAV5V5D5"/>
<feature type="non-terminal residue" evidence="2">
    <location>
        <position position="1"/>
    </location>
</feature>
<feature type="transmembrane region" description="Helical" evidence="1">
    <location>
        <begin position="132"/>
        <end position="149"/>
    </location>
</feature>
<keyword evidence="1" id="KW-1133">Transmembrane helix</keyword>
<evidence type="ECO:0000313" key="3">
    <source>
        <dbReference type="Proteomes" id="UP001432322"/>
    </source>
</evidence>
<proteinExistence type="predicted"/>
<keyword evidence="1" id="KW-0472">Membrane</keyword>
<comment type="caution">
    <text evidence="2">The sequence shown here is derived from an EMBL/GenBank/DDBJ whole genome shotgun (WGS) entry which is preliminary data.</text>
</comment>
<keyword evidence="3" id="KW-1185">Reference proteome</keyword>
<keyword evidence="1" id="KW-0812">Transmembrane</keyword>
<dbReference type="Proteomes" id="UP001432322">
    <property type="component" value="Unassembled WGS sequence"/>
</dbReference>
<evidence type="ECO:0000256" key="1">
    <source>
        <dbReference type="SAM" id="Phobius"/>
    </source>
</evidence>
<accession>A0AAV5V5D5</accession>
<name>A0AAV5V5D5_9BILA</name>
<gene>
    <name evidence="2" type="ORF">PFISCL1PPCAC_5324</name>
</gene>
<feature type="transmembrane region" description="Helical" evidence="1">
    <location>
        <begin position="232"/>
        <end position="252"/>
    </location>
</feature>
<feature type="transmembrane region" description="Helical" evidence="1">
    <location>
        <begin position="74"/>
        <end position="93"/>
    </location>
</feature>
<sequence>IKQCSNALQTTKFMHITYFLNTSHYRSCFLELALSICSSISSRLRSPVCSGKVVAKAKWKSIQTKSYSNRYSAAFSPVLHIIFLLFLEMVFALTTRARAPSNRNFSSSFGPRGTIFNGCCGTAAKLWLRASVLMRILVTAAILLLFIAWQLRYDLSSILIEPREVKITGVVNTLLIFNVIVTGLLWAVAFAGKAVYFPPYVILEIIFTAYLTLLLSFRLITSDSWPAEKDVHSFFVIGVILFVPFVNLIVVLTKSLAGYHSHLKREEETKQEDLLDKVLRRNLN</sequence>
<reference evidence="2" key="1">
    <citation type="submission" date="2023-10" db="EMBL/GenBank/DDBJ databases">
        <title>Genome assembly of Pristionchus species.</title>
        <authorList>
            <person name="Yoshida K."/>
            <person name="Sommer R.J."/>
        </authorList>
    </citation>
    <scope>NUCLEOTIDE SEQUENCE</scope>
    <source>
        <strain evidence="2">RS5133</strain>
    </source>
</reference>
<dbReference type="EMBL" id="BTSY01000002">
    <property type="protein sequence ID" value="GMT14027.1"/>
    <property type="molecule type" value="Genomic_DNA"/>
</dbReference>
<feature type="transmembrane region" description="Helical" evidence="1">
    <location>
        <begin position="169"/>
        <end position="188"/>
    </location>
</feature>